<keyword evidence="1" id="KW-0812">Transmembrane</keyword>
<proteinExistence type="predicted"/>
<feature type="transmembrane region" description="Helical" evidence="1">
    <location>
        <begin position="216"/>
        <end position="240"/>
    </location>
</feature>
<evidence type="ECO:0000256" key="1">
    <source>
        <dbReference type="SAM" id="Phobius"/>
    </source>
</evidence>
<sequence length="337" mass="37758">MVDLAYPLLVPLRGFESLQSILQISSTLDMIPPSFYFPIRDSDNPQESVLDTKNLTGATVLFFFLQIFGGHLGIPFVLLTVYLTAGVRRHAMLLNFLISWVIYTTSFCILLYIGKQFGPEPPRSFCAIQASLIYGTAVLTPTAGLSFVLNLWFSLQAVSTGKAPVDDNTFKKYTLIAAPYIIFAFFVIFTATYAASNPELLTRTRYVFYCTIHSNFVNIVPAVAAMIMLSVVIFEILIAIKIYRIRKSFSQMRSQGPPLHLVIRVGIFSTYSFLSIVACVGFWAKTGDELPYMIQASLPTAAFLIFGSQKDLMEIWGLARAWSFVKHIFGFGIQKIY</sequence>
<reference evidence="2 3" key="1">
    <citation type="journal article" date="2017" name="Mol. Ecol.">
        <title>Comparative and population genomic landscape of Phellinus noxius: A hypervariable fungus causing root rot in trees.</title>
        <authorList>
            <person name="Chung C.L."/>
            <person name="Lee T.J."/>
            <person name="Akiba M."/>
            <person name="Lee H.H."/>
            <person name="Kuo T.H."/>
            <person name="Liu D."/>
            <person name="Ke H.M."/>
            <person name="Yokoi T."/>
            <person name="Roa M.B."/>
            <person name="Lu M.J."/>
            <person name="Chang Y.Y."/>
            <person name="Ann P.J."/>
            <person name="Tsai J.N."/>
            <person name="Chen C.Y."/>
            <person name="Tzean S.S."/>
            <person name="Ota Y."/>
            <person name="Hattori T."/>
            <person name="Sahashi N."/>
            <person name="Liou R.F."/>
            <person name="Kikuchi T."/>
            <person name="Tsai I.J."/>
        </authorList>
    </citation>
    <scope>NUCLEOTIDE SEQUENCE [LARGE SCALE GENOMIC DNA]</scope>
    <source>
        <strain evidence="2 3">FFPRI411160</strain>
    </source>
</reference>
<feature type="transmembrane region" description="Helical" evidence="1">
    <location>
        <begin position="92"/>
        <end position="113"/>
    </location>
</feature>
<keyword evidence="1" id="KW-0472">Membrane</keyword>
<protein>
    <recommendedName>
        <fullName evidence="4">G-protein coupled receptors family 1 profile domain-containing protein</fullName>
    </recommendedName>
</protein>
<gene>
    <name evidence="2" type="ORF">PNOK_0439100</name>
</gene>
<name>A0A286UIP3_9AGAM</name>
<evidence type="ECO:0008006" key="4">
    <source>
        <dbReference type="Google" id="ProtNLM"/>
    </source>
</evidence>
<keyword evidence="3" id="KW-1185">Reference proteome</keyword>
<comment type="caution">
    <text evidence="2">The sequence shown here is derived from an EMBL/GenBank/DDBJ whole genome shotgun (WGS) entry which is preliminary data.</text>
</comment>
<feature type="transmembrane region" description="Helical" evidence="1">
    <location>
        <begin position="261"/>
        <end position="284"/>
    </location>
</feature>
<dbReference type="InParanoid" id="A0A286UIP3"/>
<feature type="transmembrane region" description="Helical" evidence="1">
    <location>
        <begin position="60"/>
        <end position="85"/>
    </location>
</feature>
<feature type="transmembrane region" description="Helical" evidence="1">
    <location>
        <begin position="173"/>
        <end position="196"/>
    </location>
</feature>
<keyword evidence="1" id="KW-1133">Transmembrane helix</keyword>
<organism evidence="2 3">
    <name type="scientific">Pyrrhoderma noxium</name>
    <dbReference type="NCBI Taxonomy" id="2282107"/>
    <lineage>
        <taxon>Eukaryota</taxon>
        <taxon>Fungi</taxon>
        <taxon>Dikarya</taxon>
        <taxon>Basidiomycota</taxon>
        <taxon>Agaricomycotina</taxon>
        <taxon>Agaricomycetes</taxon>
        <taxon>Hymenochaetales</taxon>
        <taxon>Hymenochaetaceae</taxon>
        <taxon>Pyrrhoderma</taxon>
    </lineage>
</organism>
<accession>A0A286UIP3</accession>
<feature type="transmembrane region" description="Helical" evidence="1">
    <location>
        <begin position="133"/>
        <end position="153"/>
    </location>
</feature>
<evidence type="ECO:0000313" key="3">
    <source>
        <dbReference type="Proteomes" id="UP000217199"/>
    </source>
</evidence>
<dbReference type="STRING" id="2282107.A0A286UIP3"/>
<dbReference type="AlphaFoldDB" id="A0A286UIP3"/>
<dbReference type="Proteomes" id="UP000217199">
    <property type="component" value="Unassembled WGS sequence"/>
</dbReference>
<evidence type="ECO:0000313" key="2">
    <source>
        <dbReference type="EMBL" id="PAV19457.1"/>
    </source>
</evidence>
<dbReference type="OrthoDB" id="3046318at2759"/>
<dbReference type="EMBL" id="NBII01000004">
    <property type="protein sequence ID" value="PAV19457.1"/>
    <property type="molecule type" value="Genomic_DNA"/>
</dbReference>